<evidence type="ECO:0000259" key="1">
    <source>
        <dbReference type="Pfam" id="PF08241"/>
    </source>
</evidence>
<gene>
    <name evidence="2" type="ORF">QO018_006364</name>
</gene>
<name>A0ABU0MVC7_9PROT</name>
<protein>
    <submittedName>
        <fullName evidence="2">SAM-dependent methyltransferase</fullName>
    </submittedName>
</protein>
<evidence type="ECO:0000313" key="3">
    <source>
        <dbReference type="Proteomes" id="UP001244552"/>
    </source>
</evidence>
<dbReference type="Gene3D" id="3.40.50.150">
    <property type="entry name" value="Vaccinia Virus protein VP39"/>
    <property type="match status" value="1"/>
</dbReference>
<keyword evidence="3" id="KW-1185">Reference proteome</keyword>
<reference evidence="2 3" key="1">
    <citation type="submission" date="2023-07" db="EMBL/GenBank/DDBJ databases">
        <title>Genomic Encyclopedia of Type Strains, Phase IV (KMG-IV): sequencing the most valuable type-strain genomes for metagenomic binning, comparative biology and taxonomic classification.</title>
        <authorList>
            <person name="Goeker M."/>
        </authorList>
    </citation>
    <scope>NUCLEOTIDE SEQUENCE [LARGE SCALE GENOMIC DNA]</scope>
    <source>
        <strain evidence="2 3">DSM 19922</strain>
    </source>
</reference>
<dbReference type="RefSeq" id="WP_209991379.1">
    <property type="nucleotide sequence ID" value="NZ_JAGINO010000052.1"/>
</dbReference>
<dbReference type="InterPro" id="IPR013216">
    <property type="entry name" value="Methyltransf_11"/>
</dbReference>
<accession>A0ABU0MVC7</accession>
<keyword evidence="2" id="KW-0808">Transferase</keyword>
<dbReference type="GO" id="GO:0008168">
    <property type="term" value="F:methyltransferase activity"/>
    <property type="evidence" value="ECO:0007669"/>
    <property type="project" value="UniProtKB-KW"/>
</dbReference>
<dbReference type="EMBL" id="JAUSVU010000052">
    <property type="protein sequence ID" value="MDQ0537459.1"/>
    <property type="molecule type" value="Genomic_DNA"/>
</dbReference>
<organism evidence="2 3">
    <name type="scientific">Azospirillum picis</name>
    <dbReference type="NCBI Taxonomy" id="488438"/>
    <lineage>
        <taxon>Bacteria</taxon>
        <taxon>Pseudomonadati</taxon>
        <taxon>Pseudomonadota</taxon>
        <taxon>Alphaproteobacteria</taxon>
        <taxon>Rhodospirillales</taxon>
        <taxon>Azospirillaceae</taxon>
        <taxon>Azospirillum</taxon>
    </lineage>
</organism>
<feature type="domain" description="Methyltransferase type 11" evidence="1">
    <location>
        <begin position="130"/>
        <end position="188"/>
    </location>
</feature>
<sequence length="259" mass="28891">MRYATTLTMVSLMAHKARIFHLRGSVVDIGVKTCCVCGASSFSEYRSVLWPALVSEWQLSSEEERYINIQQGVQCTTCSTNVRSIALAQALLNFVGDKGTLISSITGGALKEAKILEINEAGLLNKFFKHIPGHRLIQYPEYDMMNLNIADSSYDIVVHSDTLEHVEFPIRGLSECRRVLRSGGACCFTVPVITDRMTRSRRGLPPSHHGSPRRPEDNLVHFEFGADFWTYPIRAGFEATDIHTLAYPSGIAIVAKRLQ</sequence>
<dbReference type="Pfam" id="PF08241">
    <property type="entry name" value="Methyltransf_11"/>
    <property type="match status" value="1"/>
</dbReference>
<evidence type="ECO:0000313" key="2">
    <source>
        <dbReference type="EMBL" id="MDQ0537459.1"/>
    </source>
</evidence>
<dbReference type="InterPro" id="IPR029063">
    <property type="entry name" value="SAM-dependent_MTases_sf"/>
</dbReference>
<dbReference type="Proteomes" id="UP001244552">
    <property type="component" value="Unassembled WGS sequence"/>
</dbReference>
<dbReference type="GO" id="GO:0032259">
    <property type="term" value="P:methylation"/>
    <property type="evidence" value="ECO:0007669"/>
    <property type="project" value="UniProtKB-KW"/>
</dbReference>
<comment type="caution">
    <text evidence="2">The sequence shown here is derived from an EMBL/GenBank/DDBJ whole genome shotgun (WGS) entry which is preliminary data.</text>
</comment>
<proteinExistence type="predicted"/>
<keyword evidence="2" id="KW-0489">Methyltransferase</keyword>
<dbReference type="SUPFAM" id="SSF53335">
    <property type="entry name" value="S-adenosyl-L-methionine-dependent methyltransferases"/>
    <property type="match status" value="1"/>
</dbReference>